<dbReference type="AlphaFoldDB" id="A0A9P7ZY32"/>
<keyword evidence="3 6" id="KW-1133">Transmembrane helix</keyword>
<dbReference type="Proteomes" id="UP000717515">
    <property type="component" value="Unassembled WGS sequence"/>
</dbReference>
<dbReference type="Pfam" id="PF02535">
    <property type="entry name" value="Zip"/>
    <property type="match status" value="1"/>
</dbReference>
<feature type="transmembrane region" description="Helical" evidence="6">
    <location>
        <begin position="439"/>
        <end position="459"/>
    </location>
</feature>
<feature type="transmembrane region" description="Helical" evidence="6">
    <location>
        <begin position="99"/>
        <end position="118"/>
    </location>
</feature>
<comment type="caution">
    <text evidence="7">The sequence shown here is derived from an EMBL/GenBank/DDBJ whole genome shotgun (WGS) entry which is preliminary data.</text>
</comment>
<feature type="transmembrane region" description="Helical" evidence="6">
    <location>
        <begin position="378"/>
        <end position="398"/>
    </location>
</feature>
<dbReference type="PANTHER" id="PTHR11040">
    <property type="entry name" value="ZINC/IRON TRANSPORTER"/>
    <property type="match status" value="1"/>
</dbReference>
<comment type="subcellular location">
    <subcellularLocation>
        <location evidence="1">Membrane</location>
        <topology evidence="1">Multi-pass membrane protein</topology>
    </subcellularLocation>
</comment>
<evidence type="ECO:0000256" key="1">
    <source>
        <dbReference type="ARBA" id="ARBA00004141"/>
    </source>
</evidence>
<reference evidence="7" key="1">
    <citation type="submission" date="2021-07" db="EMBL/GenBank/DDBJ databases">
        <title>Draft genome of Mortierella alpina, strain LL118, isolated from an aspen leaf litter sample.</title>
        <authorList>
            <person name="Yang S."/>
            <person name="Vinatzer B.A."/>
        </authorList>
    </citation>
    <scope>NUCLEOTIDE SEQUENCE</scope>
    <source>
        <strain evidence="7">LL118</strain>
    </source>
</reference>
<dbReference type="InterPro" id="IPR003689">
    <property type="entry name" value="ZIP"/>
</dbReference>
<dbReference type="GO" id="GO:0005385">
    <property type="term" value="F:zinc ion transmembrane transporter activity"/>
    <property type="evidence" value="ECO:0007669"/>
    <property type="project" value="TreeGrafter"/>
</dbReference>
<sequence>MSESYPDVRARYDIPLHVGAIFATMAISGFGVLLPILFSLTSFKASTTSCIQEVVTTARTFGSGVIISTAFIHMLPSASASLSDPSLPWLFHEEGYTGWAGMIAMVAALSLHFVEFLATQHLFRKEQEVLQVMLLRKHQSTTLQTQAGQCIQGEDRQNSLVHRDQDHEQPKDARTWQTEKRPKPAHFSDWRRPLRSQSAATFSTLPADRQRQSDRSFVPIERMEQVYGTAGAITSSTSSGILGEADSLEDERRNPFFTINSRNLDTVCPALYSHIPRRMGLIHSLSDNDPSLHFPNGEIILFNKYTPKDMLPPILESGAYSGRGSHLQDSGIDDAINTDHTITDTRAATAGGSPTMTLIEPQDIVLEQEKRSRLIGTYILEFGIALHSIIIGITLGTIPDAPKFVSLLTAILFHQFFEGVALGGRISILDLDRSSLRPWLLSAWFMCSTPLGIAIGIGIRGSYQEMYPKALIIQGVFDACSAGILMYTAMVQLMCAELNANRAFRAKSAWHQAVQFAALWTGAAAMAIVGKWE</sequence>
<evidence type="ECO:0000256" key="5">
    <source>
        <dbReference type="SAM" id="MobiDB-lite"/>
    </source>
</evidence>
<dbReference type="PANTHER" id="PTHR11040:SF44">
    <property type="entry name" value="PROTEIN ZNTC-RELATED"/>
    <property type="match status" value="1"/>
</dbReference>
<keyword evidence="2 6" id="KW-0812">Transmembrane</keyword>
<feature type="transmembrane region" description="Helical" evidence="6">
    <location>
        <begin position="471"/>
        <end position="493"/>
    </location>
</feature>
<evidence type="ECO:0000313" key="8">
    <source>
        <dbReference type="Proteomes" id="UP000717515"/>
    </source>
</evidence>
<dbReference type="GO" id="GO:0005886">
    <property type="term" value="C:plasma membrane"/>
    <property type="evidence" value="ECO:0007669"/>
    <property type="project" value="TreeGrafter"/>
</dbReference>
<evidence type="ECO:0000256" key="4">
    <source>
        <dbReference type="ARBA" id="ARBA00023136"/>
    </source>
</evidence>
<keyword evidence="4 6" id="KW-0472">Membrane</keyword>
<feature type="transmembrane region" description="Helical" evidence="6">
    <location>
        <begin position="20"/>
        <end position="40"/>
    </location>
</feature>
<proteinExistence type="predicted"/>
<evidence type="ECO:0000313" key="7">
    <source>
        <dbReference type="EMBL" id="KAG9320434.1"/>
    </source>
</evidence>
<name>A0A9P7ZY32_MORAP</name>
<evidence type="ECO:0000256" key="6">
    <source>
        <dbReference type="SAM" id="Phobius"/>
    </source>
</evidence>
<feature type="transmembrane region" description="Helical" evidence="6">
    <location>
        <begin position="513"/>
        <end position="532"/>
    </location>
</feature>
<dbReference type="EMBL" id="JAIFTL010000291">
    <property type="protein sequence ID" value="KAG9320434.1"/>
    <property type="molecule type" value="Genomic_DNA"/>
</dbReference>
<gene>
    <name evidence="7" type="ORF">KVV02_002529</name>
</gene>
<evidence type="ECO:0008006" key="9">
    <source>
        <dbReference type="Google" id="ProtNLM"/>
    </source>
</evidence>
<protein>
    <recommendedName>
        <fullName evidence="9">Zinc/iron permease</fullName>
    </recommendedName>
</protein>
<feature type="transmembrane region" description="Helical" evidence="6">
    <location>
        <begin position="61"/>
        <end position="79"/>
    </location>
</feature>
<organism evidence="7 8">
    <name type="scientific">Mortierella alpina</name>
    <name type="common">Oleaginous fungus</name>
    <name type="synonym">Mortierella renispora</name>
    <dbReference type="NCBI Taxonomy" id="64518"/>
    <lineage>
        <taxon>Eukaryota</taxon>
        <taxon>Fungi</taxon>
        <taxon>Fungi incertae sedis</taxon>
        <taxon>Mucoromycota</taxon>
        <taxon>Mortierellomycotina</taxon>
        <taxon>Mortierellomycetes</taxon>
        <taxon>Mortierellales</taxon>
        <taxon>Mortierellaceae</taxon>
        <taxon>Mortierella</taxon>
    </lineage>
</organism>
<feature type="region of interest" description="Disordered" evidence="5">
    <location>
        <begin position="159"/>
        <end position="190"/>
    </location>
</feature>
<evidence type="ECO:0000256" key="3">
    <source>
        <dbReference type="ARBA" id="ARBA00022989"/>
    </source>
</evidence>
<accession>A0A9P7ZY32</accession>
<evidence type="ECO:0000256" key="2">
    <source>
        <dbReference type="ARBA" id="ARBA00022692"/>
    </source>
</evidence>